<dbReference type="PANTHER" id="PTHR42813">
    <property type="entry name" value="ZINC-TYPE ALCOHOL DEHYDROGENASE-LIKE"/>
    <property type="match status" value="1"/>
</dbReference>
<evidence type="ECO:0000256" key="2">
    <source>
        <dbReference type="ARBA" id="ARBA00022723"/>
    </source>
</evidence>
<evidence type="ECO:0000256" key="3">
    <source>
        <dbReference type="ARBA" id="ARBA00022833"/>
    </source>
</evidence>
<organism evidence="5 6">
    <name type="scientific">Lactobacillus kefiranofaciens</name>
    <dbReference type="NCBI Taxonomy" id="267818"/>
    <lineage>
        <taxon>Bacteria</taxon>
        <taxon>Bacillati</taxon>
        <taxon>Bacillota</taxon>
        <taxon>Bacilli</taxon>
        <taxon>Lactobacillales</taxon>
        <taxon>Lactobacillaceae</taxon>
        <taxon>Lactobacillus</taxon>
    </lineage>
</organism>
<dbReference type="Pfam" id="PF00107">
    <property type="entry name" value="ADH_zinc_N"/>
    <property type="match status" value="1"/>
</dbReference>
<keyword evidence="3" id="KW-0862">Zinc</keyword>
<keyword evidence="2" id="KW-0479">Metal-binding</keyword>
<evidence type="ECO:0000313" key="6">
    <source>
        <dbReference type="Proteomes" id="UP000181860"/>
    </source>
</evidence>
<evidence type="ECO:0000313" key="5">
    <source>
        <dbReference type="EMBL" id="SDA55111.1"/>
    </source>
</evidence>
<evidence type="ECO:0000259" key="4">
    <source>
        <dbReference type="Pfam" id="PF00107"/>
    </source>
</evidence>
<comment type="cofactor">
    <cofactor evidence="1">
        <name>Zn(2+)</name>
        <dbReference type="ChEBI" id="CHEBI:29105"/>
    </cofactor>
</comment>
<dbReference type="EMBL" id="FMXC01000012">
    <property type="protein sequence ID" value="SDA55111.1"/>
    <property type="molecule type" value="Genomic_DNA"/>
</dbReference>
<dbReference type="SUPFAM" id="SSF51735">
    <property type="entry name" value="NAD(P)-binding Rossmann-fold domains"/>
    <property type="match status" value="1"/>
</dbReference>
<feature type="domain" description="Alcohol dehydrogenase-like C-terminal" evidence="4">
    <location>
        <begin position="38"/>
        <end position="146"/>
    </location>
</feature>
<proteinExistence type="predicted"/>
<sequence length="204" mass="21526">MLKSFLALADVMATGYHAARVANVQPGDSVIVLGDGTVGLSAIIAAKLRGAKQIVSTSRHPDREALAREFGATDNVEARDEAGIQKLIDITRGGADAVLECVGSALSNDEAIQVARPGAKIDRVGLPHGAKLDPSSTFYKNLSVAGGPASVTTYDKDGLLKAVLDGKINPGKVFTKTFSLDQINEAYQEMVDRKVIKSYIKVSD</sequence>
<protein>
    <submittedName>
        <fullName evidence="5">Zinc-binding dehydrogenase</fullName>
    </submittedName>
</protein>
<accession>A0ABY0MF69</accession>
<name>A0ABY0MF69_9LACO</name>
<gene>
    <name evidence="5" type="ORF">SAMN02983011_01290</name>
</gene>
<keyword evidence="6" id="KW-1185">Reference proteome</keyword>
<dbReference type="InterPro" id="IPR036291">
    <property type="entry name" value="NAD(P)-bd_dom_sf"/>
</dbReference>
<dbReference type="InterPro" id="IPR013149">
    <property type="entry name" value="ADH-like_C"/>
</dbReference>
<dbReference type="Gene3D" id="3.90.180.10">
    <property type="entry name" value="Medium-chain alcohol dehydrogenases, catalytic domain"/>
    <property type="match status" value="1"/>
</dbReference>
<evidence type="ECO:0000256" key="1">
    <source>
        <dbReference type="ARBA" id="ARBA00001947"/>
    </source>
</evidence>
<dbReference type="Gene3D" id="3.40.50.720">
    <property type="entry name" value="NAD(P)-binding Rossmann-like Domain"/>
    <property type="match status" value="1"/>
</dbReference>
<reference evidence="5 6" key="1">
    <citation type="submission" date="2016-10" db="EMBL/GenBank/DDBJ databases">
        <authorList>
            <person name="Varghese N."/>
            <person name="Submissions S."/>
        </authorList>
    </citation>
    <scope>NUCLEOTIDE SEQUENCE [LARGE SCALE GENOMIC DNA]</scope>
    <source>
        <strain evidence="5 6">ATCC 43761</strain>
    </source>
</reference>
<comment type="caution">
    <text evidence="5">The sequence shown here is derived from an EMBL/GenBank/DDBJ whole genome shotgun (WGS) entry which is preliminary data.</text>
</comment>
<dbReference type="PANTHER" id="PTHR42813:SF2">
    <property type="entry name" value="DEHYDROGENASE, ZINC-CONTAINING, PUTATIVE (AFU_ORTHOLOGUE AFUA_2G02810)-RELATED"/>
    <property type="match status" value="1"/>
</dbReference>
<dbReference type="Proteomes" id="UP000181860">
    <property type="component" value="Unassembled WGS sequence"/>
</dbReference>